<dbReference type="KEGG" id="pin:Ping_1206"/>
<organism evidence="1 2">
    <name type="scientific">Psychromonas ingrahamii (strain DSM 17664 / CCUG 51855 / 37)</name>
    <dbReference type="NCBI Taxonomy" id="357804"/>
    <lineage>
        <taxon>Bacteria</taxon>
        <taxon>Pseudomonadati</taxon>
        <taxon>Pseudomonadota</taxon>
        <taxon>Gammaproteobacteria</taxon>
        <taxon>Alteromonadales</taxon>
        <taxon>Psychromonadaceae</taxon>
        <taxon>Psychromonas</taxon>
    </lineage>
</organism>
<dbReference type="AlphaFoldDB" id="A1SU73"/>
<dbReference type="Proteomes" id="UP000000639">
    <property type="component" value="Chromosome"/>
</dbReference>
<reference evidence="1 2" key="1">
    <citation type="submission" date="2007-01" db="EMBL/GenBank/DDBJ databases">
        <title>Complete sequence of Psychromonas ingrahamii 37.</title>
        <authorList>
            <consortium name="US DOE Joint Genome Institute"/>
            <person name="Copeland A."/>
            <person name="Lucas S."/>
            <person name="Lapidus A."/>
            <person name="Barry K."/>
            <person name="Detter J.C."/>
            <person name="Glavina del Rio T."/>
            <person name="Hammon N."/>
            <person name="Israni S."/>
            <person name="Dalin E."/>
            <person name="Tice H."/>
            <person name="Pitluck S."/>
            <person name="Thompson L.S."/>
            <person name="Brettin T."/>
            <person name="Bruce D."/>
            <person name="Han C."/>
            <person name="Tapia R."/>
            <person name="Schmutz J."/>
            <person name="Larimer F."/>
            <person name="Land M."/>
            <person name="Hauser L."/>
            <person name="Kyrpides N."/>
            <person name="Ivanova N."/>
            <person name="Staley J."/>
            <person name="Richardson P."/>
        </authorList>
    </citation>
    <scope>NUCLEOTIDE SEQUENCE [LARGE SCALE GENOMIC DNA]</scope>
    <source>
        <strain evidence="1 2">37</strain>
    </source>
</reference>
<dbReference type="Pfam" id="PF04463">
    <property type="entry name" value="2-thiour_desulf"/>
    <property type="match status" value="1"/>
</dbReference>
<evidence type="ECO:0000313" key="2">
    <source>
        <dbReference type="Proteomes" id="UP000000639"/>
    </source>
</evidence>
<dbReference type="EMBL" id="CP000510">
    <property type="protein sequence ID" value="ABM03038.1"/>
    <property type="molecule type" value="Genomic_DNA"/>
</dbReference>
<keyword evidence="2" id="KW-1185">Reference proteome</keyword>
<dbReference type="STRING" id="357804.Ping_1206"/>
<dbReference type="InterPro" id="IPR007553">
    <property type="entry name" value="2-thiour_desulf"/>
</dbReference>
<dbReference type="HOGENOM" id="CLU_076318_1_1_6"/>
<name>A1SU73_PSYIN</name>
<evidence type="ECO:0000313" key="1">
    <source>
        <dbReference type="EMBL" id="ABM03038.1"/>
    </source>
</evidence>
<dbReference type="RefSeq" id="WP_011769601.1">
    <property type="nucleotide sequence ID" value="NC_008709.1"/>
</dbReference>
<dbReference type="PANTHER" id="PTHR30087">
    <property type="entry name" value="INNER MEMBRANE PROTEIN"/>
    <property type="match status" value="1"/>
</dbReference>
<dbReference type="PANTHER" id="PTHR30087:SF1">
    <property type="entry name" value="HYPOTHETICAL CYTOSOLIC PROTEIN"/>
    <property type="match status" value="1"/>
</dbReference>
<accession>A1SU73</accession>
<sequence length="162" mass="17579">MAKILVSACLLGCKVRYNGSDLKPSNNDFDWLIKHHQIISFCPEVSAGLPIPRVPAEIQCGVGQNVLSGNAKVLGNDGSDLTSQFVLGAQLALEKCQRENIAFAVLTEYSPSCGSNSIYNGHFSAKKKVGNGVTTSLLKEHNVQVYSQHQVHLLQLELNKES</sequence>
<dbReference type="OrthoDB" id="495783at2"/>
<dbReference type="eggNOG" id="COG1683">
    <property type="taxonomic scope" value="Bacteria"/>
</dbReference>
<proteinExistence type="predicted"/>
<protein>
    <submittedName>
        <fullName evidence="1">Purine nucleoside phosphorylase</fullName>
    </submittedName>
</protein>
<gene>
    <name evidence="1" type="ordered locus">Ping_1206</name>
</gene>